<comment type="similarity">
    <text evidence="8">Belongs to the methyltransferase superfamily.</text>
</comment>
<dbReference type="EMBL" id="CP022187">
    <property type="protein sequence ID" value="AWI74595.1"/>
    <property type="molecule type" value="Genomic_DNA"/>
</dbReference>
<dbReference type="NCBIfam" id="TIGR02072">
    <property type="entry name" value="BioC"/>
    <property type="match status" value="1"/>
</dbReference>
<dbReference type="GO" id="GO:0008757">
    <property type="term" value="F:S-adenosylmethionine-dependent methyltransferase activity"/>
    <property type="evidence" value="ECO:0007669"/>
    <property type="project" value="InterPro"/>
</dbReference>
<dbReference type="GO" id="GO:0010340">
    <property type="term" value="F:carboxyl-O-methyltransferase activity"/>
    <property type="evidence" value="ECO:0007669"/>
    <property type="project" value="UniProtKB-UniRule"/>
</dbReference>
<evidence type="ECO:0000256" key="1">
    <source>
        <dbReference type="ARBA" id="ARBA00000852"/>
    </source>
</evidence>
<dbReference type="CDD" id="cd02440">
    <property type="entry name" value="AdoMet_MTases"/>
    <property type="match status" value="1"/>
</dbReference>
<dbReference type="GO" id="GO:0032259">
    <property type="term" value="P:methylation"/>
    <property type="evidence" value="ECO:0007669"/>
    <property type="project" value="UniProtKB-KW"/>
</dbReference>
<dbReference type="EC" id="2.1.1.197" evidence="3 8"/>
<dbReference type="KEGG" id="acom:CEW83_04695"/>
<dbReference type="InterPro" id="IPR029063">
    <property type="entry name" value="SAM-dependent_MTases_sf"/>
</dbReference>
<evidence type="ECO:0000313" key="10">
    <source>
        <dbReference type="EMBL" id="AWI74595.1"/>
    </source>
</evidence>
<dbReference type="HAMAP" id="MF_00835">
    <property type="entry name" value="BioC"/>
    <property type="match status" value="1"/>
</dbReference>
<dbReference type="UniPathway" id="UPA00078"/>
<evidence type="ECO:0000256" key="5">
    <source>
        <dbReference type="ARBA" id="ARBA00022679"/>
    </source>
</evidence>
<feature type="domain" description="Methyltransferase type 11" evidence="9">
    <location>
        <begin position="53"/>
        <end position="144"/>
    </location>
</feature>
<dbReference type="Pfam" id="PF08241">
    <property type="entry name" value="Methyltransf_11"/>
    <property type="match status" value="1"/>
</dbReference>
<dbReference type="Proteomes" id="UP000244930">
    <property type="component" value="Chromosome"/>
</dbReference>
<name>A0A2U8GQ23_9RHOO</name>
<evidence type="ECO:0000259" key="9">
    <source>
        <dbReference type="Pfam" id="PF08241"/>
    </source>
</evidence>
<reference evidence="10 11" key="1">
    <citation type="submission" date="2017-06" db="EMBL/GenBank/DDBJ databases">
        <title>Azoarcus.</title>
        <authorList>
            <person name="Woo J.-H."/>
            <person name="Kim H.-S."/>
        </authorList>
    </citation>
    <scope>NUCLEOTIDE SEQUENCE [LARGE SCALE GENOMIC DNA]</scope>
    <source>
        <strain evidence="10 11">TSPY31</strain>
    </source>
</reference>
<dbReference type="InterPro" id="IPR013216">
    <property type="entry name" value="Methyltransf_11"/>
</dbReference>
<evidence type="ECO:0000256" key="6">
    <source>
        <dbReference type="ARBA" id="ARBA00022691"/>
    </source>
</evidence>
<gene>
    <name evidence="8 10" type="primary">bioC</name>
    <name evidence="10" type="ORF">CEW83_04695</name>
</gene>
<sequence>MTEQRKRKRAVRSAFDRAASTYDAAAAVQREACARLRTFADAHLLAHEASRVVDAGCGTGHALAALMERFPQAQHIALDFSPAMLLRACQNGAKALPLCADIEHLPLRNASIDVIWSSLAVQWCSSGHVAAEIARVLTPGGMAWIATLGPRTLHELSDAFAQIDDVAHVIRFQDATHWRSAAEQAGLETLAVEQSDIAGLAADLRSLLRDIKAIGAHTLDDRRRQPLGKSAWWTLQCAYEKWRRADDQLPATYDLILIALRKPA</sequence>
<dbReference type="InterPro" id="IPR011814">
    <property type="entry name" value="BioC"/>
</dbReference>
<evidence type="ECO:0000256" key="8">
    <source>
        <dbReference type="HAMAP-Rule" id="MF_00835"/>
    </source>
</evidence>
<dbReference type="AlphaFoldDB" id="A0A2U8GQ23"/>
<dbReference type="RefSeq" id="WP_108948301.1">
    <property type="nucleotide sequence ID" value="NZ_CP022187.1"/>
</dbReference>
<evidence type="ECO:0000256" key="2">
    <source>
        <dbReference type="ARBA" id="ARBA00004746"/>
    </source>
</evidence>
<proteinExistence type="inferred from homology"/>
<comment type="catalytic activity">
    <reaction evidence="1 8">
        <text>malonyl-[ACP] + S-adenosyl-L-methionine = malonyl-[ACP] methyl ester + S-adenosyl-L-homocysteine</text>
        <dbReference type="Rhea" id="RHEA:17105"/>
        <dbReference type="Rhea" id="RHEA-COMP:9623"/>
        <dbReference type="Rhea" id="RHEA-COMP:9954"/>
        <dbReference type="ChEBI" id="CHEBI:57856"/>
        <dbReference type="ChEBI" id="CHEBI:59789"/>
        <dbReference type="ChEBI" id="CHEBI:78449"/>
        <dbReference type="ChEBI" id="CHEBI:78845"/>
        <dbReference type="EC" id="2.1.1.197"/>
    </reaction>
</comment>
<protein>
    <recommendedName>
        <fullName evidence="3 8">Malonyl-[acyl-carrier protein] O-methyltransferase</fullName>
        <shortName evidence="8">Malonyl-ACP O-methyltransferase</shortName>
        <ecNumber evidence="3 8">2.1.1.197</ecNumber>
    </recommendedName>
    <alternativeName>
        <fullName evidence="8">Biotin synthesis protein BioC</fullName>
    </alternativeName>
</protein>
<comment type="pathway">
    <text evidence="2 8">Cofactor biosynthesis; biotin biosynthesis.</text>
</comment>
<keyword evidence="5 8" id="KW-0808">Transferase</keyword>
<keyword evidence="11" id="KW-1185">Reference proteome</keyword>
<comment type="function">
    <text evidence="8">Converts the free carboxyl group of a malonyl-thioester to its methyl ester by transfer of a methyl group from S-adenosyl-L-methionine (SAM). It allows to synthesize pimeloyl-ACP via the fatty acid synthetic pathway.</text>
</comment>
<evidence type="ECO:0000256" key="7">
    <source>
        <dbReference type="ARBA" id="ARBA00022756"/>
    </source>
</evidence>
<dbReference type="GO" id="GO:0009102">
    <property type="term" value="P:biotin biosynthetic process"/>
    <property type="evidence" value="ECO:0007669"/>
    <property type="project" value="UniProtKB-UniRule"/>
</dbReference>
<dbReference type="GO" id="GO:0102130">
    <property type="term" value="F:malonyl-CoA methyltransferase activity"/>
    <property type="evidence" value="ECO:0007669"/>
    <property type="project" value="UniProtKB-EC"/>
</dbReference>
<evidence type="ECO:0000256" key="3">
    <source>
        <dbReference type="ARBA" id="ARBA00012327"/>
    </source>
</evidence>
<dbReference type="PANTHER" id="PTHR13090:SF1">
    <property type="entry name" value="ARGININE-HYDROXYLASE NDUFAF5, MITOCHONDRIAL"/>
    <property type="match status" value="1"/>
</dbReference>
<keyword evidence="6 8" id="KW-0949">S-adenosyl-L-methionine</keyword>
<dbReference type="InterPro" id="IPR050602">
    <property type="entry name" value="Malonyl-ACP_OMT"/>
</dbReference>
<dbReference type="Gene3D" id="3.40.50.150">
    <property type="entry name" value="Vaccinia Virus protein VP39"/>
    <property type="match status" value="1"/>
</dbReference>
<keyword evidence="4 8" id="KW-0489">Methyltransferase</keyword>
<evidence type="ECO:0000313" key="11">
    <source>
        <dbReference type="Proteomes" id="UP000244930"/>
    </source>
</evidence>
<evidence type="ECO:0000256" key="4">
    <source>
        <dbReference type="ARBA" id="ARBA00022603"/>
    </source>
</evidence>
<dbReference type="SUPFAM" id="SSF53335">
    <property type="entry name" value="S-adenosyl-L-methionine-dependent methyltransferases"/>
    <property type="match status" value="1"/>
</dbReference>
<organism evidence="10 11">
    <name type="scientific">Parazoarcus communis</name>
    <dbReference type="NCBI Taxonomy" id="41977"/>
    <lineage>
        <taxon>Bacteria</taxon>
        <taxon>Pseudomonadati</taxon>
        <taxon>Pseudomonadota</taxon>
        <taxon>Betaproteobacteria</taxon>
        <taxon>Rhodocyclales</taxon>
        <taxon>Zoogloeaceae</taxon>
        <taxon>Parazoarcus</taxon>
    </lineage>
</organism>
<keyword evidence="7 8" id="KW-0093">Biotin biosynthesis</keyword>
<accession>A0A2U8GQ23</accession>
<dbReference type="PANTHER" id="PTHR13090">
    <property type="entry name" value="ARGININE-HYDROXYLASE NDUFAF5, MITOCHONDRIAL"/>
    <property type="match status" value="1"/>
</dbReference>